<keyword evidence="6" id="KW-1133">Transmembrane helix</keyword>
<dbReference type="OMA" id="LPMYILV"/>
<evidence type="ECO:0000256" key="1">
    <source>
        <dbReference type="ARBA" id="ARBA00022723"/>
    </source>
</evidence>
<feature type="domain" description="RING-type" evidence="7">
    <location>
        <begin position="20"/>
        <end position="67"/>
    </location>
</feature>
<evidence type="ECO:0000256" key="6">
    <source>
        <dbReference type="SAM" id="Phobius"/>
    </source>
</evidence>
<accession>A0A835D979</accession>
<evidence type="ECO:0008006" key="11">
    <source>
        <dbReference type="Google" id="ProtNLM"/>
    </source>
</evidence>
<dbReference type="InterPro" id="IPR001841">
    <property type="entry name" value="Znf_RING"/>
</dbReference>
<dbReference type="InterPro" id="IPR033275">
    <property type="entry name" value="MARCH-like"/>
</dbReference>
<keyword evidence="6" id="KW-0472">Membrane</keyword>
<dbReference type="GO" id="GO:0016567">
    <property type="term" value="P:protein ubiquitination"/>
    <property type="evidence" value="ECO:0007669"/>
    <property type="project" value="TreeGrafter"/>
</dbReference>
<dbReference type="Pfam" id="PF12428">
    <property type="entry name" value="DUF3675"/>
    <property type="match status" value="1"/>
</dbReference>
<dbReference type="GO" id="GO:0008270">
    <property type="term" value="F:zinc ion binding"/>
    <property type="evidence" value="ECO:0007669"/>
    <property type="project" value="UniProtKB-KW"/>
</dbReference>
<keyword evidence="3" id="KW-0862">Zinc</keyword>
<organism evidence="9 10">
    <name type="scientific">Tetracentron sinense</name>
    <name type="common">Spur-leaf</name>
    <dbReference type="NCBI Taxonomy" id="13715"/>
    <lineage>
        <taxon>Eukaryota</taxon>
        <taxon>Viridiplantae</taxon>
        <taxon>Streptophyta</taxon>
        <taxon>Embryophyta</taxon>
        <taxon>Tracheophyta</taxon>
        <taxon>Spermatophyta</taxon>
        <taxon>Magnoliopsida</taxon>
        <taxon>Trochodendrales</taxon>
        <taxon>Trochodendraceae</taxon>
        <taxon>Tetracentron</taxon>
    </lineage>
</organism>
<keyword evidence="1" id="KW-0479">Metal-binding</keyword>
<evidence type="ECO:0000256" key="4">
    <source>
        <dbReference type="PROSITE-ProRule" id="PRU00175"/>
    </source>
</evidence>
<sequence>MGDVVLFVEDLISGSENFQCRICHEEETESSKSLEAPCACSGTVKFAHRDCIQRWCNEKGNTICEICLQKFEPGYTAPSKKSKLVDAAVTIRTSLDVSRQDQELHNPGLMAIISTEGRILETDDSEFSSTTDRSTSCFRSVAFTFTILLLARHFLSVLMGETDHYAFTLLTLLVLRASGILLPMYILVKLITVMQNNLQRYYHEFDDDAASNHQRDEEQDEQLHHTVQIHT</sequence>
<dbReference type="Gene3D" id="3.30.40.10">
    <property type="entry name" value="Zinc/RING finger domain, C3HC4 (zinc finger)"/>
    <property type="match status" value="1"/>
</dbReference>
<dbReference type="Pfam" id="PF12906">
    <property type="entry name" value="RINGv"/>
    <property type="match status" value="1"/>
</dbReference>
<evidence type="ECO:0000313" key="9">
    <source>
        <dbReference type="EMBL" id="KAF8394651.1"/>
    </source>
</evidence>
<feature type="transmembrane region" description="Helical" evidence="6">
    <location>
        <begin position="141"/>
        <end position="159"/>
    </location>
</feature>
<feature type="compositionally biased region" description="Basic and acidic residues" evidence="5">
    <location>
        <begin position="213"/>
        <end position="224"/>
    </location>
</feature>
<evidence type="ECO:0000256" key="2">
    <source>
        <dbReference type="ARBA" id="ARBA00022771"/>
    </source>
</evidence>
<name>A0A835D979_TETSI</name>
<comment type="caution">
    <text evidence="9">The sequence shown here is derived from an EMBL/GenBank/DDBJ whole genome shotgun (WGS) entry which is preliminary data.</text>
</comment>
<dbReference type="InterPro" id="IPR022143">
    <property type="entry name" value="DUF3675"/>
</dbReference>
<dbReference type="FunFam" id="3.30.40.10:FF:000318">
    <property type="entry name" value="E3 ubiquitin-protein ligase MARCH4"/>
    <property type="match status" value="1"/>
</dbReference>
<proteinExistence type="predicted"/>
<dbReference type="InterPro" id="IPR013083">
    <property type="entry name" value="Znf_RING/FYVE/PHD"/>
</dbReference>
<feature type="transmembrane region" description="Helical" evidence="6">
    <location>
        <begin position="165"/>
        <end position="188"/>
    </location>
</feature>
<reference evidence="9 10" key="1">
    <citation type="submission" date="2020-04" db="EMBL/GenBank/DDBJ databases">
        <title>Plant Genome Project.</title>
        <authorList>
            <person name="Zhang R.-G."/>
        </authorList>
    </citation>
    <scope>NUCLEOTIDE SEQUENCE [LARGE SCALE GENOMIC DNA]</scope>
    <source>
        <strain evidence="9">YNK0</strain>
        <tissue evidence="9">Leaf</tissue>
    </source>
</reference>
<dbReference type="CDD" id="cd16495">
    <property type="entry name" value="RING_CH-C4HC3_MARCH"/>
    <property type="match status" value="1"/>
</dbReference>
<dbReference type="GO" id="GO:0016020">
    <property type="term" value="C:membrane"/>
    <property type="evidence" value="ECO:0007669"/>
    <property type="project" value="TreeGrafter"/>
</dbReference>
<dbReference type="SUPFAM" id="SSF57850">
    <property type="entry name" value="RING/U-box"/>
    <property type="match status" value="1"/>
</dbReference>
<evidence type="ECO:0000313" key="10">
    <source>
        <dbReference type="Proteomes" id="UP000655225"/>
    </source>
</evidence>
<dbReference type="PROSITE" id="PS51292">
    <property type="entry name" value="ZF_RING_CH"/>
    <property type="match status" value="1"/>
</dbReference>
<dbReference type="EMBL" id="JABCRI010000014">
    <property type="protein sequence ID" value="KAF8394651.1"/>
    <property type="molecule type" value="Genomic_DNA"/>
</dbReference>
<dbReference type="PANTHER" id="PTHR23012">
    <property type="entry name" value="RING/FYVE/PHD ZINC FINGER DOMAIN-CONTAINING"/>
    <property type="match status" value="1"/>
</dbReference>
<evidence type="ECO:0000256" key="3">
    <source>
        <dbReference type="ARBA" id="ARBA00022833"/>
    </source>
</evidence>
<dbReference type="InterPro" id="IPR011016">
    <property type="entry name" value="Znf_RING-CH"/>
</dbReference>
<dbReference type="Proteomes" id="UP000655225">
    <property type="component" value="Unassembled WGS sequence"/>
</dbReference>
<dbReference type="OrthoDB" id="264354at2759"/>
<feature type="region of interest" description="Disordered" evidence="5">
    <location>
        <begin position="210"/>
        <end position="231"/>
    </location>
</feature>
<dbReference type="AlphaFoldDB" id="A0A835D979"/>
<protein>
    <recommendedName>
        <fullName evidence="11">RING-CH-type domain-containing protein</fullName>
    </recommendedName>
</protein>
<evidence type="ECO:0000256" key="5">
    <source>
        <dbReference type="SAM" id="MobiDB-lite"/>
    </source>
</evidence>
<feature type="domain" description="RING-CH-type" evidence="8">
    <location>
        <begin position="12"/>
        <end position="74"/>
    </location>
</feature>
<dbReference type="PROSITE" id="PS50089">
    <property type="entry name" value="ZF_RING_2"/>
    <property type="match status" value="1"/>
</dbReference>
<evidence type="ECO:0000259" key="7">
    <source>
        <dbReference type="PROSITE" id="PS50089"/>
    </source>
</evidence>
<evidence type="ECO:0000259" key="8">
    <source>
        <dbReference type="PROSITE" id="PS51292"/>
    </source>
</evidence>
<dbReference type="PANTHER" id="PTHR23012:SF180">
    <property type="entry name" value="RING_FYVE_PHD ZINC FINGER SUPERFAMILY PROTEIN"/>
    <property type="match status" value="1"/>
</dbReference>
<gene>
    <name evidence="9" type="ORF">HHK36_020867</name>
</gene>
<keyword evidence="10" id="KW-1185">Reference proteome</keyword>
<keyword evidence="6" id="KW-0812">Transmembrane</keyword>
<dbReference type="GO" id="GO:0004842">
    <property type="term" value="F:ubiquitin-protein transferase activity"/>
    <property type="evidence" value="ECO:0007669"/>
    <property type="project" value="TreeGrafter"/>
</dbReference>
<keyword evidence="2 4" id="KW-0863">Zinc-finger</keyword>
<dbReference type="SMART" id="SM00744">
    <property type="entry name" value="RINGv"/>
    <property type="match status" value="1"/>
</dbReference>